<feature type="transmembrane region" description="Helical" evidence="1">
    <location>
        <begin position="35"/>
        <end position="54"/>
    </location>
</feature>
<proteinExistence type="predicted"/>
<reference evidence="3 4" key="2">
    <citation type="submission" date="2021-03" db="EMBL/GenBank/DDBJ databases">
        <title>Genomic Encyclopedia of Type Strains, Phase IV (KMG-IV): sequencing the most valuable type-strain genomes for metagenomic binning, comparative biology and taxonomic classification.</title>
        <authorList>
            <person name="Goeker M."/>
        </authorList>
    </citation>
    <scope>NUCLEOTIDE SEQUENCE [LARGE SCALE GENOMIC DNA]</scope>
    <source>
        <strain evidence="3 4">DSM 41954</strain>
    </source>
</reference>
<keyword evidence="1" id="KW-0472">Membrane</keyword>
<sequence>MSTPTGFKQRLESELSAMATDPAPLRATRAPARRLRVRFAVTAVAAAAATAVVVPTLSGSGASPAYAVTKQGDGSLVLRLDRAEGLPGLQKQLKEMGVRAAVLEGDKKCPTGAPPESPWATEDYAMTFPAQPWKAVIHPDMIPDAAVLPDGRRVGAATLLVVAEFGKDHSTQAVSFRLVEKVPTCSVPGIGGGPDAHM</sequence>
<dbReference type="AlphaFoldDB" id="A0A060ZLR3"/>
<dbReference type="EMBL" id="JAGGLR010000013">
    <property type="protein sequence ID" value="MBP2063944.1"/>
    <property type="molecule type" value="Genomic_DNA"/>
</dbReference>
<evidence type="ECO:0000313" key="3">
    <source>
        <dbReference type="EMBL" id="MBP2063944.1"/>
    </source>
</evidence>
<reference evidence="2" key="1">
    <citation type="submission" date="2014-05" db="EMBL/GenBank/DDBJ databases">
        <authorList>
            <person name="Horn Fabian"/>
        </authorList>
    </citation>
    <scope>NUCLEOTIDE SEQUENCE</scope>
</reference>
<evidence type="ECO:0000313" key="2">
    <source>
        <dbReference type="EMBL" id="CDR06659.1"/>
    </source>
</evidence>
<keyword evidence="1" id="KW-0812">Transmembrane</keyword>
<name>A0A060ZLR3_9ACTN</name>
<evidence type="ECO:0000313" key="4">
    <source>
        <dbReference type="Proteomes" id="UP000756710"/>
    </source>
</evidence>
<evidence type="ECO:0000256" key="1">
    <source>
        <dbReference type="SAM" id="Phobius"/>
    </source>
</evidence>
<protein>
    <submittedName>
        <fullName evidence="2">Uncharacterized protein</fullName>
    </submittedName>
</protein>
<dbReference type="EMBL" id="LK022848">
    <property type="protein sequence ID" value="CDR06659.1"/>
    <property type="molecule type" value="Genomic_DNA"/>
</dbReference>
<organism evidence="2">
    <name type="scientific">Streptomyces iranensis</name>
    <dbReference type="NCBI Taxonomy" id="576784"/>
    <lineage>
        <taxon>Bacteria</taxon>
        <taxon>Bacillati</taxon>
        <taxon>Actinomycetota</taxon>
        <taxon>Actinomycetes</taxon>
        <taxon>Kitasatosporales</taxon>
        <taxon>Streptomycetaceae</taxon>
        <taxon>Streptomyces</taxon>
        <taxon>Streptomyces violaceusniger group</taxon>
    </lineage>
</organism>
<accession>A0A060ZLR3</accession>
<dbReference type="Proteomes" id="UP000756710">
    <property type="component" value="Unassembled WGS sequence"/>
</dbReference>
<keyword evidence="1" id="KW-1133">Transmembrane helix</keyword>
<gene>
    <name evidence="3" type="ORF">J2Z30_004965</name>
    <name evidence="2" type="ORF">SIRAN3538</name>
</gene>
<dbReference type="HOGENOM" id="CLU_1377416_0_0_11"/>
<dbReference type="RefSeq" id="WP_052701365.1">
    <property type="nucleotide sequence ID" value="NZ_BAABDR010000011.1"/>
</dbReference>
<keyword evidence="4" id="KW-1185">Reference proteome</keyword>
<dbReference type="GeneID" id="32468440"/>